<dbReference type="Pfam" id="PF00085">
    <property type="entry name" value="Thioredoxin"/>
    <property type="match status" value="1"/>
</dbReference>
<evidence type="ECO:0000259" key="1">
    <source>
        <dbReference type="PROSITE" id="PS51352"/>
    </source>
</evidence>
<sequence>MKFLFDKIKTKKGGKKLKNKTKINTKKKINIKSKKNNKKKVKKNKTPKKVLFKNLNEPVYYEKTLETNLEKDTSKKPKLVLIYAEWCSHCQAMKPNWDEMKSGLLNDNIYNTNDIIEIESNEQEEELPKINHLVTNGPKINVNGYPTMGKIVEGGFKQYIGGRTTVDLLNWAKAN</sequence>
<accession>A0A6C0F9U3</accession>
<organism evidence="2">
    <name type="scientific">viral metagenome</name>
    <dbReference type="NCBI Taxonomy" id="1070528"/>
    <lineage>
        <taxon>unclassified sequences</taxon>
        <taxon>metagenomes</taxon>
        <taxon>organismal metagenomes</taxon>
    </lineage>
</organism>
<proteinExistence type="predicted"/>
<dbReference type="PROSITE" id="PS51352">
    <property type="entry name" value="THIOREDOXIN_2"/>
    <property type="match status" value="1"/>
</dbReference>
<dbReference type="InterPro" id="IPR013766">
    <property type="entry name" value="Thioredoxin_domain"/>
</dbReference>
<dbReference type="InterPro" id="IPR036249">
    <property type="entry name" value="Thioredoxin-like_sf"/>
</dbReference>
<feature type="domain" description="Thioredoxin" evidence="1">
    <location>
        <begin position="40"/>
        <end position="175"/>
    </location>
</feature>
<dbReference type="SUPFAM" id="SSF52833">
    <property type="entry name" value="Thioredoxin-like"/>
    <property type="match status" value="1"/>
</dbReference>
<dbReference type="AlphaFoldDB" id="A0A6C0F9U3"/>
<name>A0A6C0F9U3_9ZZZZ</name>
<protein>
    <recommendedName>
        <fullName evidence="1">Thioredoxin domain-containing protein</fullName>
    </recommendedName>
</protein>
<evidence type="ECO:0000313" key="2">
    <source>
        <dbReference type="EMBL" id="QHT37844.1"/>
    </source>
</evidence>
<dbReference type="EMBL" id="MN738821">
    <property type="protein sequence ID" value="QHT37844.1"/>
    <property type="molecule type" value="Genomic_DNA"/>
</dbReference>
<dbReference type="Gene3D" id="3.40.30.10">
    <property type="entry name" value="Glutaredoxin"/>
    <property type="match status" value="1"/>
</dbReference>
<reference evidence="2" key="1">
    <citation type="journal article" date="2020" name="Nature">
        <title>Giant virus diversity and host interactions through global metagenomics.</title>
        <authorList>
            <person name="Schulz F."/>
            <person name="Roux S."/>
            <person name="Paez-Espino D."/>
            <person name="Jungbluth S."/>
            <person name="Walsh D.A."/>
            <person name="Denef V.J."/>
            <person name="McMahon K.D."/>
            <person name="Konstantinidis K.T."/>
            <person name="Eloe-Fadrosh E.A."/>
            <person name="Kyrpides N.C."/>
            <person name="Woyke T."/>
        </authorList>
    </citation>
    <scope>NUCLEOTIDE SEQUENCE</scope>
    <source>
        <strain evidence="2">GVMAG-S-ERX556049-19</strain>
    </source>
</reference>
<dbReference type="CDD" id="cd02961">
    <property type="entry name" value="PDI_a_family"/>
    <property type="match status" value="1"/>
</dbReference>